<proteinExistence type="predicted"/>
<dbReference type="GO" id="GO:0031146">
    <property type="term" value="P:SCF-dependent proteasomal ubiquitin-dependent protein catabolic process"/>
    <property type="evidence" value="ECO:0007669"/>
    <property type="project" value="TreeGrafter"/>
</dbReference>
<gene>
    <name evidence="2" type="ORF">PYCCODRAFT_20328</name>
</gene>
<protein>
    <recommendedName>
        <fullName evidence="4">F-box domain-containing protein</fullName>
    </recommendedName>
</protein>
<feature type="region of interest" description="Disordered" evidence="1">
    <location>
        <begin position="73"/>
        <end position="97"/>
    </location>
</feature>
<dbReference type="EMBL" id="KZ084086">
    <property type="protein sequence ID" value="OSD08428.1"/>
    <property type="molecule type" value="Genomic_DNA"/>
</dbReference>
<name>A0A1Y2J4T8_TRAC3</name>
<organism evidence="2 3">
    <name type="scientific">Trametes coccinea (strain BRFM310)</name>
    <name type="common">Pycnoporus coccineus</name>
    <dbReference type="NCBI Taxonomy" id="1353009"/>
    <lineage>
        <taxon>Eukaryota</taxon>
        <taxon>Fungi</taxon>
        <taxon>Dikarya</taxon>
        <taxon>Basidiomycota</taxon>
        <taxon>Agaricomycotina</taxon>
        <taxon>Agaricomycetes</taxon>
        <taxon>Polyporales</taxon>
        <taxon>Polyporaceae</taxon>
        <taxon>Trametes</taxon>
    </lineage>
</organism>
<dbReference type="PANTHER" id="PTHR13318:SF190">
    <property type="entry name" value="PARTNER OF PAIRED, ISOFORM B"/>
    <property type="match status" value="1"/>
</dbReference>
<feature type="compositionally biased region" description="Basic and acidic residues" evidence="1">
    <location>
        <begin position="139"/>
        <end position="148"/>
    </location>
</feature>
<evidence type="ECO:0000256" key="1">
    <source>
        <dbReference type="SAM" id="MobiDB-lite"/>
    </source>
</evidence>
<dbReference type="SUPFAM" id="SSF52047">
    <property type="entry name" value="RNI-like"/>
    <property type="match status" value="1"/>
</dbReference>
<evidence type="ECO:0000313" key="3">
    <source>
        <dbReference type="Proteomes" id="UP000193067"/>
    </source>
</evidence>
<feature type="compositionally biased region" description="Basic and acidic residues" evidence="1">
    <location>
        <begin position="85"/>
        <end position="97"/>
    </location>
</feature>
<evidence type="ECO:0008006" key="4">
    <source>
        <dbReference type="Google" id="ProtNLM"/>
    </source>
</evidence>
<dbReference type="InterPro" id="IPR032675">
    <property type="entry name" value="LRR_dom_sf"/>
</dbReference>
<evidence type="ECO:0000313" key="2">
    <source>
        <dbReference type="EMBL" id="OSD08428.1"/>
    </source>
</evidence>
<reference evidence="2 3" key="1">
    <citation type="journal article" date="2015" name="Biotechnol. Biofuels">
        <title>Enhanced degradation of softwood versus hardwood by the white-rot fungus Pycnoporus coccineus.</title>
        <authorList>
            <person name="Couturier M."/>
            <person name="Navarro D."/>
            <person name="Chevret D."/>
            <person name="Henrissat B."/>
            <person name="Piumi F."/>
            <person name="Ruiz-Duenas F.J."/>
            <person name="Martinez A.T."/>
            <person name="Grigoriev I.V."/>
            <person name="Riley R."/>
            <person name="Lipzen A."/>
            <person name="Berrin J.G."/>
            <person name="Master E.R."/>
            <person name="Rosso M.N."/>
        </authorList>
    </citation>
    <scope>NUCLEOTIDE SEQUENCE [LARGE SCALE GENOMIC DNA]</scope>
    <source>
        <strain evidence="2 3">BRFM310</strain>
    </source>
</reference>
<dbReference type="GO" id="GO:0019005">
    <property type="term" value="C:SCF ubiquitin ligase complex"/>
    <property type="evidence" value="ECO:0007669"/>
    <property type="project" value="TreeGrafter"/>
</dbReference>
<dbReference type="PANTHER" id="PTHR13318">
    <property type="entry name" value="PARTNER OF PAIRED, ISOFORM B-RELATED"/>
    <property type="match status" value="1"/>
</dbReference>
<keyword evidence="3" id="KW-1185">Reference proteome</keyword>
<dbReference type="OrthoDB" id="3222238at2759"/>
<feature type="region of interest" description="Disordered" evidence="1">
    <location>
        <begin position="123"/>
        <end position="150"/>
    </location>
</feature>
<dbReference type="Proteomes" id="UP000193067">
    <property type="component" value="Unassembled WGS sequence"/>
</dbReference>
<dbReference type="AlphaFoldDB" id="A0A1Y2J4T8"/>
<accession>A0A1Y2J4T8</accession>
<dbReference type="Gene3D" id="3.80.10.10">
    <property type="entry name" value="Ribonuclease Inhibitor"/>
    <property type="match status" value="1"/>
</dbReference>
<sequence length="610" mass="66816">MDIHRTLWNEDILREIFSHLATPTTSTTEPHDGRVALARCARSSKAFFEPAVDFLWRELDSLSVLLRLPSLAPPPPPCLPSEDSEGLRVSEGRQEPLHDDNQELTVVRISHIHWPLLQLTEYPRPGLQSEEREEEGASEDSRKPDHSDGYCSGVTAIARVRFYARRIRKLVHHSSPREDVRAAQTATLATLHHQLRGEPLFPKLTALYWAQQSAHDVLDILTLVSPALRQLHISQTASPRQDGRHSAVASSGTQSSAWCTLIHELSEAAPALETLTLSGNFDASSILCVGELKQLRTLTIVNLAQRGFSAGYLSILRSCAALSHLRDFGIKLAVSGSPGGPDGVSALEDDGLSELVRDEAGFHSLRSLRVHGSLSLVSRFLSHVASPSLVSFDVMLPLPGRWEDFRACFDALALRFASSLRVVRLSGSWRGDLSSVACPMVVLGSLLHLPHLEELAVISHTGVARALAPADVAAMAKAWPHLRSLKLLYQPVGKPLPIDALAAFAAHCPALHTLWLASVDVRGAEGRELEGCPQSDHGLVTIWLSGMVASASDVSHWQAARFIDRMFPRVDPRPVELPWHPCRDEPGWERVLHCLREVKAARMAVAAAAA</sequence>